<dbReference type="AlphaFoldDB" id="A0A9P6JXI4"/>
<dbReference type="EMBL" id="JAAAXW010000825">
    <property type="protein sequence ID" value="KAF9536305.1"/>
    <property type="molecule type" value="Genomic_DNA"/>
</dbReference>
<keyword evidence="1" id="KW-0233">DNA recombination</keyword>
<protein>
    <recommendedName>
        <fullName evidence="5">Tyr recombinase domain-containing protein</fullName>
    </recommendedName>
</protein>
<organism evidence="3 4">
    <name type="scientific">Mortierella hygrophila</name>
    <dbReference type="NCBI Taxonomy" id="979708"/>
    <lineage>
        <taxon>Eukaryota</taxon>
        <taxon>Fungi</taxon>
        <taxon>Fungi incertae sedis</taxon>
        <taxon>Mucoromycota</taxon>
        <taxon>Mortierellomycotina</taxon>
        <taxon>Mortierellomycetes</taxon>
        <taxon>Mortierellales</taxon>
        <taxon>Mortierellaceae</taxon>
        <taxon>Mortierella</taxon>
    </lineage>
</organism>
<keyword evidence="4" id="KW-1185">Reference proteome</keyword>
<dbReference type="GO" id="GO:0003677">
    <property type="term" value="F:DNA binding"/>
    <property type="evidence" value="ECO:0007669"/>
    <property type="project" value="InterPro"/>
</dbReference>
<dbReference type="Gene3D" id="1.10.443.10">
    <property type="entry name" value="Intergrase catalytic core"/>
    <property type="match status" value="1"/>
</dbReference>
<evidence type="ECO:0000256" key="1">
    <source>
        <dbReference type="ARBA" id="ARBA00023172"/>
    </source>
</evidence>
<name>A0A9P6JXI4_9FUNG</name>
<sequence>MTSGDGQACVTVSAATAVIDAVVVASVTIADDYTDYMVVDDEDEPADAAPDDGDADDLTAPVEDNVFDIHLAAATKTTKDLLHAKNTARNYNIYLKGGRQYCVSIGKVGALDTITTTTPLILKAYIASKCERLDQEEREADQEAEREIELLGLTQDGDNGKKASKNNNKSKSKNKMDGSQPKSLSTAETIRAAWKLYYRQTFKVQDGWRVEDGKCIGNPVDDIDLAQNDELHRLQGHMVEGLGINGDDTVFKTQKNGNHYFKIKLTFRKTNQRDSTKYNVYQVHPQRDNPLTCCYSRLSSWLEYLERVGHPLRNEDYVFPTLGARGDIRLHQRVSPDTIQRYLDLFTNEAGLIKDTARARYTTHCFRRGGAQHCFMFKKPQWSLKACKWWGGWSKGAERGAIENYLMDEISAYEESYEDQYSEDRAAYKHTTFMGEEDGDAPSSVGLVQSLRDQVTRLQQQL</sequence>
<feature type="region of interest" description="Disordered" evidence="2">
    <location>
        <begin position="151"/>
        <end position="184"/>
    </location>
</feature>
<dbReference type="InterPro" id="IPR011010">
    <property type="entry name" value="DNA_brk_join_enz"/>
</dbReference>
<proteinExistence type="predicted"/>
<feature type="non-terminal residue" evidence="3">
    <location>
        <position position="1"/>
    </location>
</feature>
<evidence type="ECO:0008006" key="5">
    <source>
        <dbReference type="Google" id="ProtNLM"/>
    </source>
</evidence>
<dbReference type="SUPFAM" id="SSF56349">
    <property type="entry name" value="DNA breaking-rejoining enzymes"/>
    <property type="match status" value="1"/>
</dbReference>
<dbReference type="InterPro" id="IPR013762">
    <property type="entry name" value="Integrase-like_cat_sf"/>
</dbReference>
<evidence type="ECO:0000313" key="3">
    <source>
        <dbReference type="EMBL" id="KAF9536305.1"/>
    </source>
</evidence>
<comment type="caution">
    <text evidence="3">The sequence shown here is derived from an EMBL/GenBank/DDBJ whole genome shotgun (WGS) entry which is preliminary data.</text>
</comment>
<gene>
    <name evidence="3" type="ORF">EC957_011627</name>
</gene>
<feature type="compositionally biased region" description="Basic residues" evidence="2">
    <location>
        <begin position="162"/>
        <end position="173"/>
    </location>
</feature>
<accession>A0A9P6JXI4</accession>
<dbReference type="GO" id="GO:0006310">
    <property type="term" value="P:DNA recombination"/>
    <property type="evidence" value="ECO:0007669"/>
    <property type="project" value="UniProtKB-KW"/>
</dbReference>
<evidence type="ECO:0000256" key="2">
    <source>
        <dbReference type="SAM" id="MobiDB-lite"/>
    </source>
</evidence>
<dbReference type="Proteomes" id="UP000723463">
    <property type="component" value="Unassembled WGS sequence"/>
</dbReference>
<dbReference type="GO" id="GO:0015074">
    <property type="term" value="P:DNA integration"/>
    <property type="evidence" value="ECO:0007669"/>
    <property type="project" value="InterPro"/>
</dbReference>
<evidence type="ECO:0000313" key="4">
    <source>
        <dbReference type="Proteomes" id="UP000723463"/>
    </source>
</evidence>
<reference evidence="3" key="1">
    <citation type="journal article" date="2020" name="Fungal Divers.">
        <title>Resolving the Mortierellaceae phylogeny through synthesis of multi-gene phylogenetics and phylogenomics.</title>
        <authorList>
            <person name="Vandepol N."/>
            <person name="Liber J."/>
            <person name="Desiro A."/>
            <person name="Na H."/>
            <person name="Kennedy M."/>
            <person name="Barry K."/>
            <person name="Grigoriev I.V."/>
            <person name="Miller A.N."/>
            <person name="O'Donnell K."/>
            <person name="Stajich J.E."/>
            <person name="Bonito G."/>
        </authorList>
    </citation>
    <scope>NUCLEOTIDE SEQUENCE</scope>
    <source>
        <strain evidence="3">NRRL 2591</strain>
    </source>
</reference>